<sequence>EQQVAYRQKLGRWRRDALTTVSDPVFWFVVDVMCIVHAPGTHFQLFLQRKPDDVFVSGNHMAQLVEGGLVDFNDEYTDVVLTYDWPGSYKKVQDDPRIDNGMCYNLMLFALEEFLHHAASFHRRVFREFNRFSDSEAVTLAAGSHINLASAVCGDNSQPPEACVLVLPQSAFPTCYWMKMFLLWLECELYRLTFNEGANQQLEFIAHDWTPPAAAAHAGKSRGAHDDAKGVVLASSLDAVTELTFSGTVSLNRGPRSFLVCALKVPAPDERDSLVLGVYVTPEKASSITSACPVPAWMVSIVSDQSAANMIVNQRLTKLELPSHLCIPSASTITIQVTYLSPSTPVSAEDSGPTQLTRVELGGEVQAKRRQSRCANQPPSEVSSVFGASAASASMAKRAAASAQSGAAPGSGGPSAAVRGAKKDKLFQHLLN</sequence>
<comment type="caution">
    <text evidence="2">The sequence shown here is derived from an EMBL/GenBank/DDBJ whole genome shotgun (WGS) entry which is preliminary data.</text>
</comment>
<feature type="region of interest" description="Disordered" evidence="1">
    <location>
        <begin position="397"/>
        <end position="423"/>
    </location>
</feature>
<dbReference type="Proteomes" id="UP001189429">
    <property type="component" value="Unassembled WGS sequence"/>
</dbReference>
<evidence type="ECO:0000313" key="2">
    <source>
        <dbReference type="EMBL" id="CAK0838177.1"/>
    </source>
</evidence>
<accession>A0ABN9SZV8</accession>
<gene>
    <name evidence="2" type="ORF">PCOR1329_LOCUS34198</name>
</gene>
<reference evidence="2" key="1">
    <citation type="submission" date="2023-10" db="EMBL/GenBank/DDBJ databases">
        <authorList>
            <person name="Chen Y."/>
            <person name="Shah S."/>
            <person name="Dougan E. K."/>
            <person name="Thang M."/>
            <person name="Chan C."/>
        </authorList>
    </citation>
    <scope>NUCLEOTIDE SEQUENCE [LARGE SCALE GENOMIC DNA]</scope>
</reference>
<protein>
    <recommendedName>
        <fullName evidence="4">Calpain catalytic domain-containing protein</fullName>
    </recommendedName>
</protein>
<dbReference type="EMBL" id="CAUYUJ010014205">
    <property type="protein sequence ID" value="CAK0838177.1"/>
    <property type="molecule type" value="Genomic_DNA"/>
</dbReference>
<evidence type="ECO:0000256" key="1">
    <source>
        <dbReference type="SAM" id="MobiDB-lite"/>
    </source>
</evidence>
<proteinExistence type="predicted"/>
<name>A0ABN9SZV8_9DINO</name>
<keyword evidence="3" id="KW-1185">Reference proteome</keyword>
<organism evidence="2 3">
    <name type="scientific">Prorocentrum cordatum</name>
    <dbReference type="NCBI Taxonomy" id="2364126"/>
    <lineage>
        <taxon>Eukaryota</taxon>
        <taxon>Sar</taxon>
        <taxon>Alveolata</taxon>
        <taxon>Dinophyceae</taxon>
        <taxon>Prorocentrales</taxon>
        <taxon>Prorocentraceae</taxon>
        <taxon>Prorocentrum</taxon>
    </lineage>
</organism>
<feature type="compositionally biased region" description="Low complexity" evidence="1">
    <location>
        <begin position="397"/>
        <end position="419"/>
    </location>
</feature>
<feature type="non-terminal residue" evidence="2">
    <location>
        <position position="1"/>
    </location>
</feature>
<evidence type="ECO:0000313" key="3">
    <source>
        <dbReference type="Proteomes" id="UP001189429"/>
    </source>
</evidence>
<evidence type="ECO:0008006" key="4">
    <source>
        <dbReference type="Google" id="ProtNLM"/>
    </source>
</evidence>